<comment type="catalytic activity">
    <reaction evidence="1 13 14">
        <text>adenosine 5'-phosphosulfate + ATP = 3'-phosphoadenylyl sulfate + ADP + H(+)</text>
        <dbReference type="Rhea" id="RHEA:24152"/>
        <dbReference type="ChEBI" id="CHEBI:15378"/>
        <dbReference type="ChEBI" id="CHEBI:30616"/>
        <dbReference type="ChEBI" id="CHEBI:58243"/>
        <dbReference type="ChEBI" id="CHEBI:58339"/>
        <dbReference type="ChEBI" id="CHEBI:456216"/>
        <dbReference type="EC" id="2.7.1.25"/>
    </reaction>
</comment>
<dbReference type="EC" id="2.7.1.25" evidence="5 13"/>
<evidence type="ECO:0000256" key="3">
    <source>
        <dbReference type="ARBA" id="ARBA00004806"/>
    </source>
</evidence>
<evidence type="ECO:0000256" key="7">
    <source>
        <dbReference type="ARBA" id="ARBA00022741"/>
    </source>
</evidence>
<evidence type="ECO:0000256" key="12">
    <source>
        <dbReference type="ARBA" id="ARBA00031464"/>
    </source>
</evidence>
<dbReference type="PANTHER" id="PTHR11055">
    <property type="entry name" value="BIFUNCTIONAL 3'-PHOSPHOADENOSINE 5'-PHOSPHOSULFATE SYNTHASE"/>
    <property type="match status" value="1"/>
</dbReference>
<evidence type="ECO:0000256" key="10">
    <source>
        <dbReference type="ARBA" id="ARBA00029724"/>
    </source>
</evidence>
<name>A0A923I3N4_9BURK</name>
<proteinExistence type="inferred from homology"/>
<accession>A0A923I3N4</accession>
<dbReference type="Pfam" id="PF01583">
    <property type="entry name" value="APS_kinase"/>
    <property type="match status" value="1"/>
</dbReference>
<dbReference type="InterPro" id="IPR002891">
    <property type="entry name" value="APS"/>
</dbReference>
<keyword evidence="7 13" id="KW-0547">Nucleotide-binding</keyword>
<feature type="binding site" evidence="13">
    <location>
        <begin position="63"/>
        <end position="70"/>
    </location>
    <ligand>
        <name>ATP</name>
        <dbReference type="ChEBI" id="CHEBI:30616"/>
    </ligand>
</feature>
<dbReference type="AlphaFoldDB" id="A0A923I3N4"/>
<reference evidence="16" key="1">
    <citation type="submission" date="2020-08" db="EMBL/GenBank/DDBJ databases">
        <title>Novel species isolated from subtropical streams in China.</title>
        <authorList>
            <person name="Lu H."/>
        </authorList>
    </citation>
    <scope>NUCLEOTIDE SEQUENCE</scope>
    <source>
        <strain evidence="16">CY7W</strain>
    </source>
</reference>
<evidence type="ECO:0000256" key="13">
    <source>
        <dbReference type="HAMAP-Rule" id="MF_00065"/>
    </source>
</evidence>
<keyword evidence="17" id="KW-1185">Reference proteome</keyword>
<comment type="caution">
    <text evidence="16">The sequence shown here is derived from an EMBL/GenBank/DDBJ whole genome shotgun (WGS) entry which is preliminary data.</text>
</comment>
<evidence type="ECO:0000256" key="9">
    <source>
        <dbReference type="ARBA" id="ARBA00022840"/>
    </source>
</evidence>
<sequence>MPIFVQTVAAAPPPAIDRKETLGRFLPDSQPRAQHVVWHSGHVSATVRERVLGQRPLCLWMTGLSAAGKSTLAYALEKQLLDRGQLCYVLDGDNLRHHLNSDLGFSVADRRENLRRAAEVAHLFNEAGMIVITAFISPLCADRAMAADIIGHDNFVEVYVKASGKTCEQRDPKGLYAKARRGEIPQFTGISAPYEEPQSPDFTIDTELTTTQTAADQLLAFLAERCLMR</sequence>
<dbReference type="RefSeq" id="WP_186881027.1">
    <property type="nucleotide sequence ID" value="NZ_JACOGG010000007.1"/>
</dbReference>
<dbReference type="GO" id="GO:0005524">
    <property type="term" value="F:ATP binding"/>
    <property type="evidence" value="ECO:0007669"/>
    <property type="project" value="UniProtKB-UniRule"/>
</dbReference>
<dbReference type="HAMAP" id="MF_00065">
    <property type="entry name" value="Adenylyl_sulf_kinase"/>
    <property type="match status" value="1"/>
</dbReference>
<evidence type="ECO:0000313" key="16">
    <source>
        <dbReference type="EMBL" id="MBC3935454.1"/>
    </source>
</evidence>
<comment type="pathway">
    <text evidence="3 13 14">Sulfur metabolism; hydrogen sulfide biosynthesis; sulfite from sulfate: step 2/3.</text>
</comment>
<comment type="similarity">
    <text evidence="4 13 14">Belongs to the APS kinase family.</text>
</comment>
<keyword evidence="6 13" id="KW-0808">Transferase</keyword>
<dbReference type="NCBIfam" id="NF003013">
    <property type="entry name" value="PRK03846.1"/>
    <property type="match status" value="1"/>
</dbReference>
<keyword evidence="8 13" id="KW-0418">Kinase</keyword>
<dbReference type="CDD" id="cd02027">
    <property type="entry name" value="APSK"/>
    <property type="match status" value="1"/>
</dbReference>
<dbReference type="GO" id="GO:0070814">
    <property type="term" value="P:hydrogen sulfide biosynthetic process"/>
    <property type="evidence" value="ECO:0007669"/>
    <property type="project" value="UniProtKB-UniRule"/>
</dbReference>
<evidence type="ECO:0000259" key="15">
    <source>
        <dbReference type="Pfam" id="PF01583"/>
    </source>
</evidence>
<comment type="function">
    <text evidence="2 13 14">Catalyzes the synthesis of activated sulfate.</text>
</comment>
<dbReference type="Gene3D" id="3.40.50.300">
    <property type="entry name" value="P-loop containing nucleotide triphosphate hydrolases"/>
    <property type="match status" value="1"/>
</dbReference>
<organism evidence="16 17">
    <name type="scientific">Undibacterium rugosum</name>
    <dbReference type="NCBI Taxonomy" id="2762291"/>
    <lineage>
        <taxon>Bacteria</taxon>
        <taxon>Pseudomonadati</taxon>
        <taxon>Pseudomonadota</taxon>
        <taxon>Betaproteobacteria</taxon>
        <taxon>Burkholderiales</taxon>
        <taxon>Oxalobacteraceae</taxon>
        <taxon>Undibacterium</taxon>
    </lineage>
</organism>
<evidence type="ECO:0000256" key="11">
    <source>
        <dbReference type="ARBA" id="ARBA00031393"/>
    </source>
</evidence>
<dbReference type="EMBL" id="JACOGG010000007">
    <property type="protein sequence ID" value="MBC3935454.1"/>
    <property type="molecule type" value="Genomic_DNA"/>
</dbReference>
<evidence type="ECO:0000313" key="17">
    <source>
        <dbReference type="Proteomes" id="UP000612361"/>
    </source>
</evidence>
<feature type="active site" description="Phosphoserine intermediate" evidence="13">
    <location>
        <position position="137"/>
    </location>
</feature>
<evidence type="ECO:0000256" key="4">
    <source>
        <dbReference type="ARBA" id="ARBA00007008"/>
    </source>
</evidence>
<evidence type="ECO:0000256" key="14">
    <source>
        <dbReference type="RuleBase" id="RU004347"/>
    </source>
</evidence>
<dbReference type="Proteomes" id="UP000612361">
    <property type="component" value="Unassembled WGS sequence"/>
</dbReference>
<dbReference type="PANTHER" id="PTHR11055:SF1">
    <property type="entry name" value="PAPS SYNTHETASE, ISOFORM D"/>
    <property type="match status" value="1"/>
</dbReference>
<dbReference type="NCBIfam" id="TIGR00455">
    <property type="entry name" value="apsK"/>
    <property type="match status" value="1"/>
</dbReference>
<evidence type="ECO:0000256" key="6">
    <source>
        <dbReference type="ARBA" id="ARBA00022679"/>
    </source>
</evidence>
<protein>
    <recommendedName>
        <fullName evidence="5 13">Adenylyl-sulfate kinase</fullName>
        <ecNumber evidence="5 13">2.7.1.25</ecNumber>
    </recommendedName>
    <alternativeName>
        <fullName evidence="11 13">APS kinase</fullName>
    </alternativeName>
    <alternativeName>
        <fullName evidence="12 13">ATP adenosine-5'-phosphosulfate 3'-phosphotransferase</fullName>
    </alternativeName>
    <alternativeName>
        <fullName evidence="10 13">Adenosine-5'-phosphosulfate kinase</fullName>
    </alternativeName>
</protein>
<gene>
    <name evidence="13 16" type="primary">cysC</name>
    <name evidence="16" type="ORF">H8K47_08780</name>
</gene>
<dbReference type="InterPro" id="IPR059117">
    <property type="entry name" value="APS_kinase_dom"/>
</dbReference>
<evidence type="ECO:0000256" key="1">
    <source>
        <dbReference type="ARBA" id="ARBA00001823"/>
    </source>
</evidence>
<dbReference type="GO" id="GO:0004020">
    <property type="term" value="F:adenylylsulfate kinase activity"/>
    <property type="evidence" value="ECO:0007669"/>
    <property type="project" value="UniProtKB-UniRule"/>
</dbReference>
<keyword evidence="9 13" id="KW-0067">ATP-binding</keyword>
<evidence type="ECO:0000256" key="5">
    <source>
        <dbReference type="ARBA" id="ARBA00012121"/>
    </source>
</evidence>
<dbReference type="InterPro" id="IPR027417">
    <property type="entry name" value="P-loop_NTPase"/>
</dbReference>
<feature type="domain" description="APS kinase" evidence="15">
    <location>
        <begin position="56"/>
        <end position="205"/>
    </location>
</feature>
<evidence type="ECO:0000256" key="8">
    <source>
        <dbReference type="ARBA" id="ARBA00022777"/>
    </source>
</evidence>
<evidence type="ECO:0000256" key="2">
    <source>
        <dbReference type="ARBA" id="ARBA00002632"/>
    </source>
</evidence>
<dbReference type="GO" id="GO:0000103">
    <property type="term" value="P:sulfate assimilation"/>
    <property type="evidence" value="ECO:0007669"/>
    <property type="project" value="UniProtKB-UniRule"/>
</dbReference>
<keyword evidence="13" id="KW-0597">Phosphoprotein</keyword>
<dbReference type="SUPFAM" id="SSF52540">
    <property type="entry name" value="P-loop containing nucleoside triphosphate hydrolases"/>
    <property type="match status" value="1"/>
</dbReference>